<feature type="binding site" evidence="3">
    <location>
        <position position="101"/>
    </location>
    <ligand>
        <name>Zn(2+)</name>
        <dbReference type="ChEBI" id="CHEBI:29105"/>
        <label>2</label>
    </ligand>
</feature>
<dbReference type="KEGG" id="hel:HELO_3264"/>
<dbReference type="SUPFAM" id="SSF53187">
    <property type="entry name" value="Zn-dependent exopeptidases"/>
    <property type="match status" value="1"/>
</dbReference>
<dbReference type="NCBIfam" id="TIGR01879">
    <property type="entry name" value="hydantase"/>
    <property type="match status" value="1"/>
</dbReference>
<feature type="binding site" evidence="3">
    <location>
        <position position="90"/>
    </location>
    <ligand>
        <name>Zn(2+)</name>
        <dbReference type="ChEBI" id="CHEBI:29105"/>
        <label>1</label>
    </ligand>
</feature>
<dbReference type="Gene3D" id="3.40.630.10">
    <property type="entry name" value="Zn peptidases"/>
    <property type="match status" value="1"/>
</dbReference>
<dbReference type="HOGENOM" id="CLU_024588_2_1_6"/>
<dbReference type="OrthoDB" id="9808195at2"/>
<name>E1V5J3_HALED</name>
<accession>E1V5J3</accession>
<dbReference type="NCBIfam" id="NF006769">
    <property type="entry name" value="PRK09290.1-3"/>
    <property type="match status" value="1"/>
</dbReference>
<organism evidence="5 7">
    <name type="scientific">Halomonas elongata (strain ATCC 33173 / DSM 2581 / NBRC 15536 / NCIMB 2198 / 1H9)</name>
    <dbReference type="NCBI Taxonomy" id="768066"/>
    <lineage>
        <taxon>Bacteria</taxon>
        <taxon>Pseudomonadati</taxon>
        <taxon>Pseudomonadota</taxon>
        <taxon>Gammaproteobacteria</taxon>
        <taxon>Oceanospirillales</taxon>
        <taxon>Halomonadaceae</taxon>
        <taxon>Halomonas</taxon>
    </lineage>
</organism>
<dbReference type="EMBL" id="FN869568">
    <property type="protein sequence ID" value="CBV43148.1"/>
    <property type="molecule type" value="Genomic_DNA"/>
</dbReference>
<dbReference type="GO" id="GO:0046872">
    <property type="term" value="F:metal ion binding"/>
    <property type="evidence" value="ECO:0007669"/>
    <property type="project" value="UniProtKB-KW"/>
</dbReference>
<evidence type="ECO:0000313" key="5">
    <source>
        <dbReference type="EMBL" id="CBV43148.1"/>
    </source>
</evidence>
<reference evidence="5" key="1">
    <citation type="journal article" date="2010" name="Environ. Microbiol.">
        <title>A blueprint of ectoine metabolism from the genome of the industrial producer Halomonas elongata DSM 2581(T).</title>
        <authorList>
            <person name="Schwibbert K."/>
            <person name="Marin-Sanguino A."/>
            <person name="Bagyan I."/>
            <person name="Heidrich G."/>
            <person name="Lentzen G."/>
            <person name="Seitz H."/>
            <person name="Rampp M."/>
            <person name="Schuster S.C."/>
            <person name="Klenk H.P."/>
            <person name="Pfeiffer F."/>
            <person name="Oesterhelt D."/>
            <person name="Kunte H.J."/>
        </authorList>
    </citation>
    <scope>NUCLEOTIDE SEQUENCE</scope>
    <source>
        <strain evidence="5">Type strain: DSM 2581</strain>
    </source>
</reference>
<keyword evidence="8" id="KW-1185">Reference proteome</keyword>
<dbReference type="RefSeq" id="WP_013333020.1">
    <property type="nucleotide sequence ID" value="NC_014532.2"/>
</dbReference>
<evidence type="ECO:0000256" key="1">
    <source>
        <dbReference type="ARBA" id="ARBA00006153"/>
    </source>
</evidence>
<evidence type="ECO:0000259" key="4">
    <source>
        <dbReference type="Pfam" id="PF07687"/>
    </source>
</evidence>
<dbReference type="Pfam" id="PF07687">
    <property type="entry name" value="M20_dimer"/>
    <property type="match status" value="1"/>
</dbReference>
<dbReference type="Pfam" id="PF01546">
    <property type="entry name" value="Peptidase_M20"/>
    <property type="match status" value="1"/>
</dbReference>
<evidence type="ECO:0000256" key="3">
    <source>
        <dbReference type="PIRSR" id="PIRSR001235-1"/>
    </source>
</evidence>
<keyword evidence="3" id="KW-0862">Zinc</keyword>
<dbReference type="EMBL" id="CP139472">
    <property type="protein sequence ID" value="WPU45719.1"/>
    <property type="molecule type" value="Genomic_DNA"/>
</dbReference>
<dbReference type="SUPFAM" id="SSF55031">
    <property type="entry name" value="Bacterial exopeptidase dimerisation domain"/>
    <property type="match status" value="1"/>
</dbReference>
<proteinExistence type="inferred from homology"/>
<sequence>MQPTTTASTRINIDGERLWRSLMDMAAIGPSPNGGSRRLALTEEDIAGRLQFRQWVEALGCRCRLDEAGNLFVRREGRDTSLAPVAFGSHLDTQPLGGRFDGVLGVLAGLEILRSLHERDVRTRRPLELVVWTNEEGSRFAPAMGGSGVYAGRLETSDFFRAEDADGIRLADALEASAQRGDLPLGTPVLDAYFELHIEQGPALEQSGDPLGVVTGVQGIRWFDVRISGQSAHAGPTPMSHRRDPLLAAADGLVAIRDDVEADPSGDARLTIGELKVTEPSRNVIPAEVNLTIDLRHVDDTRLDELEAMLYRRLDAAASKAGVSVDIERRWRSPVTPFDPDLIASLDTAARERGLSLPHMMSGAGHDAVNVSHVAPTVMLFTPCRDGISHNEAEFAEPEHCALGAQVLCDAILARANRA</sequence>
<feature type="binding site" evidence="3">
    <location>
        <position position="136"/>
    </location>
    <ligand>
        <name>Zn(2+)</name>
        <dbReference type="ChEBI" id="CHEBI:29105"/>
        <label>2</label>
    </ligand>
</feature>
<dbReference type="eggNOG" id="COG0624">
    <property type="taxonomic scope" value="Bacteria"/>
</dbReference>
<dbReference type="GeneID" id="91010632"/>
<gene>
    <name evidence="5" type="ordered locus">HELO_3264</name>
    <name evidence="6" type="ORF">SR933_10625</name>
</gene>
<evidence type="ECO:0000313" key="6">
    <source>
        <dbReference type="EMBL" id="WPU45719.1"/>
    </source>
</evidence>
<comment type="similarity">
    <text evidence="1">Belongs to the peptidase M20 family.</text>
</comment>
<keyword evidence="2 5" id="KW-0378">Hydrolase</keyword>
<dbReference type="Proteomes" id="UP000008707">
    <property type="component" value="Chromosome"/>
</dbReference>
<dbReference type="InterPro" id="IPR036264">
    <property type="entry name" value="Bact_exopeptidase_dim_dom"/>
</dbReference>
<dbReference type="InterPro" id="IPR011650">
    <property type="entry name" value="Peptidase_M20_dimer"/>
</dbReference>
<reference evidence="7" key="3">
    <citation type="journal article" date="2011" name="Environ. Microbiol.">
        <title>A blueprint of ectoine metabolism from the genome of the industrial producer Halomonas elongata DSM 2581(T).</title>
        <authorList>
            <person name="Schwibbert K."/>
            <person name="Marin-Sanguino A."/>
            <person name="Bagyan I."/>
            <person name="Heidrich G."/>
            <person name="Lentzen G."/>
            <person name="Seitz H."/>
            <person name="Rampp M."/>
            <person name="Schuster S.C."/>
            <person name="Klenk H.P."/>
            <person name="Pfeiffer F."/>
            <person name="Oesterhelt D."/>
            <person name="Kunte H.J."/>
        </authorList>
    </citation>
    <scope>NUCLEOTIDE SEQUENCE [LARGE SCALE GENOMIC DNA]</scope>
    <source>
        <strain evidence="7">ATCC 33173 / DSM 2581 / NBRC 15536 / NCIMB 2198 / 1H9</strain>
    </source>
</reference>
<dbReference type="PIRSF" id="PIRSF001235">
    <property type="entry name" value="Amidase_carbamoylase"/>
    <property type="match status" value="1"/>
</dbReference>
<evidence type="ECO:0000313" key="7">
    <source>
        <dbReference type="Proteomes" id="UP000008707"/>
    </source>
</evidence>
<keyword evidence="3" id="KW-0479">Metal-binding</keyword>
<feature type="binding site" evidence="3">
    <location>
        <position position="101"/>
    </location>
    <ligand>
        <name>Zn(2+)</name>
        <dbReference type="ChEBI" id="CHEBI:29105"/>
        <label>1</label>
    </ligand>
</feature>
<feature type="domain" description="Peptidase M20 dimerisation" evidence="4">
    <location>
        <begin position="216"/>
        <end position="319"/>
    </location>
</feature>
<dbReference type="Proteomes" id="UP001322512">
    <property type="component" value="Chromosome"/>
</dbReference>
<dbReference type="GO" id="GO:0016813">
    <property type="term" value="F:hydrolase activity, acting on carbon-nitrogen (but not peptide) bonds, in linear amidines"/>
    <property type="evidence" value="ECO:0007669"/>
    <property type="project" value="InterPro"/>
</dbReference>
<dbReference type="CDD" id="cd03884">
    <property type="entry name" value="M20_bAS"/>
    <property type="match status" value="1"/>
</dbReference>
<reference evidence="6 8" key="4">
    <citation type="submission" date="2023-11" db="EMBL/GenBank/DDBJ databases">
        <title>MicrobeMod: A computational toolkit for identifying prokaryotic methylation and restriction-modification with nanopore sequencing.</title>
        <authorList>
            <person name="Crits-Christoph A."/>
            <person name="Kang S.C."/>
            <person name="Lee H."/>
            <person name="Ostrov N."/>
        </authorList>
    </citation>
    <scope>NUCLEOTIDE SEQUENCE [LARGE SCALE GENOMIC DNA]</scope>
    <source>
        <strain evidence="6 8">ATCC 33173</strain>
    </source>
</reference>
<dbReference type="PANTHER" id="PTHR32494">
    <property type="entry name" value="ALLANTOATE DEIMINASE-RELATED"/>
    <property type="match status" value="1"/>
</dbReference>
<dbReference type="PANTHER" id="PTHR32494:SF5">
    <property type="entry name" value="ALLANTOATE AMIDOHYDROLASE"/>
    <property type="match status" value="1"/>
</dbReference>
<evidence type="ECO:0000313" key="8">
    <source>
        <dbReference type="Proteomes" id="UP001322512"/>
    </source>
</evidence>
<protein>
    <submittedName>
        <fullName evidence="6">M20 family metallo-hydrolase</fullName>
    </submittedName>
    <submittedName>
        <fullName evidence="5">Probable amidase (Homolog to N-carbamoyl-L-amino acid hydrolase)</fullName>
    </submittedName>
</protein>
<reference evidence="5" key="2">
    <citation type="submission" date="2010-05" db="EMBL/GenBank/DDBJ databases">
        <title>Revision and reannotation of the Halomonas elongata DSM 2581(T) genome.</title>
        <authorList>
            <person name="Pfeiffer F."/>
            <person name="Bagyan I."/>
            <person name="Alfaro-Espinoza G."/>
            <person name="Zamora-Lagos M.A."/>
            <person name="Habermann B."/>
            <person name="Oesterhelt D."/>
            <person name="Kunte H.J."/>
        </authorList>
    </citation>
    <scope>NUCLEOTIDE SEQUENCE</scope>
    <source>
        <strain evidence="5">Type strain: DSM 2581</strain>
    </source>
</reference>
<comment type="cofactor">
    <cofactor evidence="3">
        <name>Zn(2+)</name>
        <dbReference type="ChEBI" id="CHEBI:29105"/>
    </cofactor>
    <text evidence="3">Binds 2 Zn(2+) ions per subunit.</text>
</comment>
<dbReference type="STRING" id="768066.HELO_3264"/>
<feature type="binding site" evidence="3">
    <location>
        <position position="390"/>
    </location>
    <ligand>
        <name>Zn(2+)</name>
        <dbReference type="ChEBI" id="CHEBI:29105"/>
        <label>2</label>
    </ligand>
</feature>
<dbReference type="AlphaFoldDB" id="E1V5J3"/>
<dbReference type="InterPro" id="IPR002933">
    <property type="entry name" value="Peptidase_M20"/>
</dbReference>
<dbReference type="Gene3D" id="3.30.70.360">
    <property type="match status" value="1"/>
</dbReference>
<dbReference type="InterPro" id="IPR010158">
    <property type="entry name" value="Amidase_Cbmase"/>
</dbReference>
<feature type="binding site" evidence="3">
    <location>
        <position position="197"/>
    </location>
    <ligand>
        <name>Zn(2+)</name>
        <dbReference type="ChEBI" id="CHEBI:29105"/>
        <label>1</label>
    </ligand>
</feature>
<evidence type="ECO:0000256" key="2">
    <source>
        <dbReference type="ARBA" id="ARBA00022801"/>
    </source>
</evidence>